<reference evidence="2" key="2">
    <citation type="journal article" date="2023" name="IMA Fungus">
        <title>Comparative genomic study of the Penicillium genus elucidates a diverse pangenome and 15 lateral gene transfer events.</title>
        <authorList>
            <person name="Petersen C."/>
            <person name="Sorensen T."/>
            <person name="Nielsen M.R."/>
            <person name="Sondergaard T.E."/>
            <person name="Sorensen J.L."/>
            <person name="Fitzpatrick D.A."/>
            <person name="Frisvad J.C."/>
            <person name="Nielsen K.L."/>
        </authorList>
    </citation>
    <scope>NUCLEOTIDE SEQUENCE</scope>
    <source>
        <strain evidence="2">IBT 21917</strain>
    </source>
</reference>
<dbReference type="SUPFAM" id="SSF81383">
    <property type="entry name" value="F-box domain"/>
    <property type="match status" value="1"/>
</dbReference>
<dbReference type="InterPro" id="IPR032675">
    <property type="entry name" value="LRR_dom_sf"/>
</dbReference>
<evidence type="ECO:0000313" key="3">
    <source>
        <dbReference type="Proteomes" id="UP001146351"/>
    </source>
</evidence>
<dbReference type="Gene3D" id="3.80.10.10">
    <property type="entry name" value="Ribonuclease Inhibitor"/>
    <property type="match status" value="1"/>
</dbReference>
<dbReference type="OrthoDB" id="2522477at2759"/>
<name>A0A9W9LRB3_9EURO</name>
<dbReference type="Proteomes" id="UP001146351">
    <property type="component" value="Unassembled WGS sequence"/>
</dbReference>
<proteinExistence type="predicted"/>
<protein>
    <recommendedName>
        <fullName evidence="1">F-box domain-containing protein</fullName>
    </recommendedName>
</protein>
<dbReference type="EMBL" id="JAPQKO010000003">
    <property type="protein sequence ID" value="KAJ5173037.1"/>
    <property type="molecule type" value="Genomic_DNA"/>
</dbReference>
<gene>
    <name evidence="2" type="ORF">N7492_005630</name>
</gene>
<dbReference type="SUPFAM" id="SSF52047">
    <property type="entry name" value="RNI-like"/>
    <property type="match status" value="1"/>
</dbReference>
<comment type="caution">
    <text evidence="2">The sequence shown here is derived from an EMBL/GenBank/DDBJ whole genome shotgun (WGS) entry which is preliminary data.</text>
</comment>
<reference evidence="2" key="1">
    <citation type="submission" date="2022-11" db="EMBL/GenBank/DDBJ databases">
        <authorList>
            <person name="Petersen C."/>
        </authorList>
    </citation>
    <scope>NUCLEOTIDE SEQUENCE</scope>
    <source>
        <strain evidence="2">IBT 21917</strain>
    </source>
</reference>
<evidence type="ECO:0000259" key="1">
    <source>
        <dbReference type="PROSITE" id="PS50181"/>
    </source>
</evidence>
<organism evidence="2 3">
    <name type="scientific">Penicillium capsulatum</name>
    <dbReference type="NCBI Taxonomy" id="69766"/>
    <lineage>
        <taxon>Eukaryota</taxon>
        <taxon>Fungi</taxon>
        <taxon>Dikarya</taxon>
        <taxon>Ascomycota</taxon>
        <taxon>Pezizomycotina</taxon>
        <taxon>Eurotiomycetes</taxon>
        <taxon>Eurotiomycetidae</taxon>
        <taxon>Eurotiales</taxon>
        <taxon>Aspergillaceae</taxon>
        <taxon>Penicillium</taxon>
    </lineage>
</organism>
<evidence type="ECO:0000313" key="2">
    <source>
        <dbReference type="EMBL" id="KAJ5173037.1"/>
    </source>
</evidence>
<dbReference type="PROSITE" id="PS50181">
    <property type="entry name" value="FBOX"/>
    <property type="match status" value="1"/>
</dbReference>
<dbReference type="InterPro" id="IPR001810">
    <property type="entry name" value="F-box_dom"/>
</dbReference>
<dbReference type="AlphaFoldDB" id="A0A9W9LRB3"/>
<accession>A0A9W9LRB3</accession>
<keyword evidence="3" id="KW-1185">Reference proteome</keyword>
<sequence>MEQSTLNKLPGELLEFVLDHADGPSLAGLSRTCRDLNHLTTLRLYRSACIQRGKSNEFMRTIDCKYADLVRDVFVDASGVWDEVSPCRIAPSLEKLPNLRSLALEGTFWHGNATSEEEEMWQTHQDRLWGVLENASLEHSPGSRILQSLRSLTIDLVEGNGQTWFLDSNIVFLIQPLHELTIRGIMFEEEDGEIEPEFHRQTDLKTLRIERSHINFLGLRNVLLAPRGLTHLVLEHDSCKSHHELGNATITKATVDEFVDALSIHRESLQEIHFSERNEENQTINDDSFAPYATRFPVLRHWVGCDVFSLRYYLNDFENN</sequence>
<feature type="domain" description="F-box" evidence="1">
    <location>
        <begin position="3"/>
        <end position="48"/>
    </location>
</feature>
<dbReference type="InterPro" id="IPR036047">
    <property type="entry name" value="F-box-like_dom_sf"/>
</dbReference>